<dbReference type="InterPro" id="IPR032808">
    <property type="entry name" value="DoxX"/>
</dbReference>
<feature type="transmembrane region" description="Helical" evidence="7">
    <location>
        <begin position="110"/>
        <end position="129"/>
    </location>
</feature>
<evidence type="ECO:0000256" key="4">
    <source>
        <dbReference type="ARBA" id="ARBA00022692"/>
    </source>
</evidence>
<evidence type="ECO:0000256" key="6">
    <source>
        <dbReference type="ARBA" id="ARBA00023136"/>
    </source>
</evidence>
<evidence type="ECO:0000256" key="7">
    <source>
        <dbReference type="SAM" id="Phobius"/>
    </source>
</evidence>
<comment type="subcellular location">
    <subcellularLocation>
        <location evidence="1">Cell membrane</location>
        <topology evidence="1">Multi-pass membrane protein</topology>
    </subcellularLocation>
</comment>
<evidence type="ECO:0000313" key="9">
    <source>
        <dbReference type="Proteomes" id="UP000178485"/>
    </source>
</evidence>
<reference evidence="8 9" key="1">
    <citation type="submission" date="2016-08" db="EMBL/GenBank/DDBJ databases">
        <authorList>
            <person name="Seilhamer J.J."/>
        </authorList>
    </citation>
    <scope>NUCLEOTIDE SEQUENCE [LARGE SCALE GENOMIC DNA]</scope>
    <source>
        <strain evidence="8">ING2-E5A</strain>
    </source>
</reference>
<sequence>MKREKNLLDAGLLLLRIGIGISIFFHGLPKIMAGPEMWTAIGGTMSNLGITFAPTFWGFMAAFAETVGGILFALGLFFRPAALLLIGTMVVALVMHFSQGDDFMKYGHALDLLIVFIAGLVTGPGNYSFDAKFLPKLA</sequence>
<evidence type="ECO:0000256" key="1">
    <source>
        <dbReference type="ARBA" id="ARBA00004651"/>
    </source>
</evidence>
<dbReference type="EMBL" id="LT608328">
    <property type="protein sequence ID" value="SCM59742.1"/>
    <property type="molecule type" value="Genomic_DNA"/>
</dbReference>
<dbReference type="Proteomes" id="UP000178485">
    <property type="component" value="Chromosome i"/>
</dbReference>
<keyword evidence="3" id="KW-1003">Cell membrane</keyword>
<keyword evidence="5 7" id="KW-1133">Transmembrane helix</keyword>
<dbReference type="PANTHER" id="PTHR33452:SF1">
    <property type="entry name" value="INNER MEMBRANE PROTEIN YPHA-RELATED"/>
    <property type="match status" value="1"/>
</dbReference>
<evidence type="ECO:0000256" key="3">
    <source>
        <dbReference type="ARBA" id="ARBA00022475"/>
    </source>
</evidence>
<dbReference type="AlphaFoldDB" id="A0A1G4GB14"/>
<keyword evidence="6 7" id="KW-0472">Membrane</keyword>
<evidence type="ECO:0000313" key="8">
    <source>
        <dbReference type="EMBL" id="SCM59742.1"/>
    </source>
</evidence>
<evidence type="ECO:0008006" key="10">
    <source>
        <dbReference type="Google" id="ProtNLM"/>
    </source>
</evidence>
<protein>
    <recommendedName>
        <fullName evidence="10">DoxX family protein</fullName>
    </recommendedName>
</protein>
<feature type="transmembrane region" description="Helical" evidence="7">
    <location>
        <begin position="7"/>
        <end position="28"/>
    </location>
</feature>
<dbReference type="PANTHER" id="PTHR33452">
    <property type="entry name" value="OXIDOREDUCTASE CATD-RELATED"/>
    <property type="match status" value="1"/>
</dbReference>
<keyword evidence="4 7" id="KW-0812">Transmembrane</keyword>
<feature type="transmembrane region" description="Helical" evidence="7">
    <location>
        <begin position="81"/>
        <end position="98"/>
    </location>
</feature>
<name>A0A1G4GB14_9BACT</name>
<comment type="similarity">
    <text evidence="2">Belongs to the DoxX family.</text>
</comment>
<dbReference type="InterPro" id="IPR051907">
    <property type="entry name" value="DoxX-like_oxidoreductase"/>
</dbReference>
<dbReference type="RefSeq" id="WP_092032399.1">
    <property type="nucleotide sequence ID" value="NZ_JBASDY010000181.1"/>
</dbReference>
<evidence type="ECO:0000256" key="2">
    <source>
        <dbReference type="ARBA" id="ARBA00006679"/>
    </source>
</evidence>
<gene>
    <name evidence="8" type="ORF">ING2E5A_2948</name>
</gene>
<dbReference type="KEGG" id="pmuc:ING2E5A_2948"/>
<accession>A0A1G4GB14</accession>
<dbReference type="STRING" id="1642646.ING2E5A_2948"/>
<dbReference type="Pfam" id="PF07681">
    <property type="entry name" value="DoxX"/>
    <property type="match status" value="1"/>
</dbReference>
<proteinExistence type="inferred from homology"/>
<organism evidence="8 9">
    <name type="scientific">Petrimonas mucosa</name>
    <dbReference type="NCBI Taxonomy" id="1642646"/>
    <lineage>
        <taxon>Bacteria</taxon>
        <taxon>Pseudomonadati</taxon>
        <taxon>Bacteroidota</taxon>
        <taxon>Bacteroidia</taxon>
        <taxon>Bacteroidales</taxon>
        <taxon>Dysgonomonadaceae</taxon>
        <taxon>Petrimonas</taxon>
    </lineage>
</organism>
<feature type="transmembrane region" description="Helical" evidence="7">
    <location>
        <begin position="48"/>
        <end position="74"/>
    </location>
</feature>
<evidence type="ECO:0000256" key="5">
    <source>
        <dbReference type="ARBA" id="ARBA00022989"/>
    </source>
</evidence>
<dbReference type="GO" id="GO:0005886">
    <property type="term" value="C:plasma membrane"/>
    <property type="evidence" value="ECO:0007669"/>
    <property type="project" value="UniProtKB-SubCell"/>
</dbReference>
<keyword evidence="9" id="KW-1185">Reference proteome</keyword>